<keyword evidence="6" id="KW-1185">Reference proteome</keyword>
<keyword evidence="3" id="KW-1133">Transmembrane helix</keyword>
<evidence type="ECO:0000256" key="3">
    <source>
        <dbReference type="SAM" id="Phobius"/>
    </source>
</evidence>
<keyword evidence="2" id="KW-0676">Redox-active center</keyword>
<dbReference type="OrthoDB" id="9796554at2"/>
<feature type="transmembrane region" description="Helical" evidence="3">
    <location>
        <begin position="12"/>
        <end position="29"/>
    </location>
</feature>
<comment type="caution">
    <text evidence="5">The sequence shown here is derived from an EMBL/GenBank/DDBJ whole genome shotgun (WGS) entry which is preliminary data.</text>
</comment>
<dbReference type="GO" id="GO:0016209">
    <property type="term" value="F:antioxidant activity"/>
    <property type="evidence" value="ECO:0007669"/>
    <property type="project" value="InterPro"/>
</dbReference>
<dbReference type="STRING" id="505317.OA57_08885"/>
<dbReference type="InterPro" id="IPR017937">
    <property type="entry name" value="Thioredoxin_CS"/>
</dbReference>
<accession>A0A0A3ARQ2</accession>
<feature type="domain" description="Thioredoxin" evidence="4">
    <location>
        <begin position="32"/>
        <end position="168"/>
    </location>
</feature>
<dbReference type="Gene3D" id="3.40.30.10">
    <property type="entry name" value="Glutaredoxin"/>
    <property type="match status" value="1"/>
</dbReference>
<keyword evidence="3" id="KW-0472">Membrane</keyword>
<dbReference type="InterPro" id="IPR036249">
    <property type="entry name" value="Thioredoxin-like_sf"/>
</dbReference>
<dbReference type="InterPro" id="IPR050553">
    <property type="entry name" value="Thioredoxin_ResA/DsbE_sf"/>
</dbReference>
<dbReference type="PROSITE" id="PS51352">
    <property type="entry name" value="THIOREDOXIN_2"/>
    <property type="match status" value="1"/>
</dbReference>
<comment type="subcellular location">
    <subcellularLocation>
        <location evidence="1">Cell membrane</location>
        <topology evidence="1">Single-pass membrane protein</topology>
    </subcellularLocation>
</comment>
<dbReference type="SUPFAM" id="SSF52833">
    <property type="entry name" value="Thioredoxin-like"/>
    <property type="match status" value="1"/>
</dbReference>
<evidence type="ECO:0000313" key="6">
    <source>
        <dbReference type="Proteomes" id="UP000030380"/>
    </source>
</evidence>
<dbReference type="Pfam" id="PF00578">
    <property type="entry name" value="AhpC-TSA"/>
    <property type="match status" value="1"/>
</dbReference>
<organism evidence="5 6">
    <name type="scientific">Chelonobacter oris</name>
    <dbReference type="NCBI Taxonomy" id="505317"/>
    <lineage>
        <taxon>Bacteria</taxon>
        <taxon>Pseudomonadati</taxon>
        <taxon>Pseudomonadota</taxon>
        <taxon>Gammaproteobacteria</taxon>
        <taxon>Pasteurellales</taxon>
        <taxon>Pasteurellaceae</taxon>
        <taxon>Chelonobacter</taxon>
    </lineage>
</organism>
<name>A0A0A3ARQ2_9PAST</name>
<dbReference type="InterPro" id="IPR000866">
    <property type="entry name" value="AhpC/TSA"/>
</dbReference>
<proteinExistence type="predicted"/>
<dbReference type="GO" id="GO:0005886">
    <property type="term" value="C:plasma membrane"/>
    <property type="evidence" value="ECO:0007669"/>
    <property type="project" value="UniProtKB-SubCell"/>
</dbReference>
<dbReference type="InterPro" id="IPR013766">
    <property type="entry name" value="Thioredoxin_domain"/>
</dbReference>
<dbReference type="RefSeq" id="WP_034616564.1">
    <property type="nucleotide sequence ID" value="NZ_JSUM01000014.1"/>
</dbReference>
<dbReference type="CDD" id="cd03011">
    <property type="entry name" value="TlpA_like_ScsD_MtbDsbE"/>
    <property type="match status" value="1"/>
</dbReference>
<keyword evidence="3" id="KW-0812">Transmembrane</keyword>
<dbReference type="PROSITE" id="PS00194">
    <property type="entry name" value="THIOREDOXIN_1"/>
    <property type="match status" value="1"/>
</dbReference>
<reference evidence="5 6" key="1">
    <citation type="submission" date="2014-11" db="EMBL/GenBank/DDBJ databases">
        <title>Draft genome sequence of Chelonobacter oris 1662T, associated with respiratory disease in Hermann's Tortoises.</title>
        <authorList>
            <person name="Kudirkiene E."/>
            <person name="Hansen M.J."/>
            <person name="Bojesen A.M."/>
        </authorList>
    </citation>
    <scope>NUCLEOTIDE SEQUENCE [LARGE SCALE GENOMIC DNA]</scope>
    <source>
        <strain evidence="5 6">1662</strain>
    </source>
</reference>
<dbReference type="EMBL" id="JSUM01000014">
    <property type="protein sequence ID" value="KGQ69750.1"/>
    <property type="molecule type" value="Genomic_DNA"/>
</dbReference>
<dbReference type="PANTHER" id="PTHR42852">
    <property type="entry name" value="THIOL:DISULFIDE INTERCHANGE PROTEIN DSBE"/>
    <property type="match status" value="1"/>
</dbReference>
<evidence type="ECO:0000256" key="1">
    <source>
        <dbReference type="ARBA" id="ARBA00004162"/>
    </source>
</evidence>
<sequence length="168" mass="19039">MKLNIRKLAKNALALFLTVIVMSVIVDWLRKPQVPNHADTTALYDLHNQPFFLAQLGYDRPAILYFWGSWCGYCRYTSPAIDSLAADGVAVVSIALRSGDRQTVQAYLDEHGYRFTTVNDPDGEIAKQWQVSVTPTIIIFDQGKMAFSTSGLSTYWGLKVRLWLAEWF</sequence>
<dbReference type="AlphaFoldDB" id="A0A0A3ARQ2"/>
<dbReference type="Proteomes" id="UP000030380">
    <property type="component" value="Unassembled WGS sequence"/>
</dbReference>
<dbReference type="GO" id="GO:0015036">
    <property type="term" value="F:disulfide oxidoreductase activity"/>
    <property type="evidence" value="ECO:0007669"/>
    <property type="project" value="UniProtKB-ARBA"/>
</dbReference>
<evidence type="ECO:0000259" key="4">
    <source>
        <dbReference type="PROSITE" id="PS51352"/>
    </source>
</evidence>
<gene>
    <name evidence="5" type="ORF">OA57_08885</name>
</gene>
<protein>
    <submittedName>
        <fullName evidence="5">Thioredoxin</fullName>
    </submittedName>
</protein>
<dbReference type="PANTHER" id="PTHR42852:SF17">
    <property type="entry name" value="THIOREDOXIN-LIKE PROTEIN HI_1115"/>
    <property type="match status" value="1"/>
</dbReference>
<evidence type="ECO:0000256" key="2">
    <source>
        <dbReference type="ARBA" id="ARBA00023284"/>
    </source>
</evidence>
<evidence type="ECO:0000313" key="5">
    <source>
        <dbReference type="EMBL" id="KGQ69750.1"/>
    </source>
</evidence>